<dbReference type="Proteomes" id="UP000324222">
    <property type="component" value="Unassembled WGS sequence"/>
</dbReference>
<gene>
    <name evidence="1" type="ORF">E2C01_081702</name>
</gene>
<accession>A0A5B7IWK8</accession>
<dbReference type="AlphaFoldDB" id="A0A5B7IWK8"/>
<proteinExistence type="predicted"/>
<comment type="caution">
    <text evidence="1">The sequence shown here is derived from an EMBL/GenBank/DDBJ whole genome shotgun (WGS) entry which is preliminary data.</text>
</comment>
<sequence length="71" mass="7427">MTVISQSNGCYFAADGQREGCQGAAAAVIENKGGRGCTFRHDTVRGGGEDPSVKSLGMYDWDGGEDHTVCV</sequence>
<evidence type="ECO:0000313" key="1">
    <source>
        <dbReference type="EMBL" id="MPC86865.1"/>
    </source>
</evidence>
<name>A0A5B7IWK8_PORTR</name>
<reference evidence="1 2" key="1">
    <citation type="submission" date="2019-05" db="EMBL/GenBank/DDBJ databases">
        <title>Another draft genome of Portunus trituberculatus and its Hox gene families provides insights of decapod evolution.</title>
        <authorList>
            <person name="Jeong J.-H."/>
            <person name="Song I."/>
            <person name="Kim S."/>
            <person name="Choi T."/>
            <person name="Kim D."/>
            <person name="Ryu S."/>
            <person name="Kim W."/>
        </authorList>
    </citation>
    <scope>NUCLEOTIDE SEQUENCE [LARGE SCALE GENOMIC DNA]</scope>
    <source>
        <tissue evidence="1">Muscle</tissue>
    </source>
</reference>
<organism evidence="1 2">
    <name type="scientific">Portunus trituberculatus</name>
    <name type="common">Swimming crab</name>
    <name type="synonym">Neptunus trituberculatus</name>
    <dbReference type="NCBI Taxonomy" id="210409"/>
    <lineage>
        <taxon>Eukaryota</taxon>
        <taxon>Metazoa</taxon>
        <taxon>Ecdysozoa</taxon>
        <taxon>Arthropoda</taxon>
        <taxon>Crustacea</taxon>
        <taxon>Multicrustacea</taxon>
        <taxon>Malacostraca</taxon>
        <taxon>Eumalacostraca</taxon>
        <taxon>Eucarida</taxon>
        <taxon>Decapoda</taxon>
        <taxon>Pleocyemata</taxon>
        <taxon>Brachyura</taxon>
        <taxon>Eubrachyura</taxon>
        <taxon>Portunoidea</taxon>
        <taxon>Portunidae</taxon>
        <taxon>Portuninae</taxon>
        <taxon>Portunus</taxon>
    </lineage>
</organism>
<evidence type="ECO:0000313" key="2">
    <source>
        <dbReference type="Proteomes" id="UP000324222"/>
    </source>
</evidence>
<dbReference type="EMBL" id="VSRR010072749">
    <property type="protein sequence ID" value="MPC86865.1"/>
    <property type="molecule type" value="Genomic_DNA"/>
</dbReference>
<keyword evidence="2" id="KW-1185">Reference proteome</keyword>
<protein>
    <submittedName>
        <fullName evidence="1">Uncharacterized protein</fullName>
    </submittedName>
</protein>